<accession>A0A081D9N1</accession>
<comment type="caution">
    <text evidence="1">The sequence shown here is derived from an EMBL/GenBank/DDBJ whole genome shotgun (WGS) entry which is preliminary data.</text>
</comment>
<dbReference type="EMBL" id="BBLG01000002">
    <property type="protein sequence ID" value="GAK75627.1"/>
    <property type="molecule type" value="Genomic_DNA"/>
</dbReference>
<gene>
    <name evidence="1" type="ORF">JCM19296_1219</name>
</gene>
<proteinExistence type="predicted"/>
<evidence type="ECO:0000313" key="2">
    <source>
        <dbReference type="Proteomes" id="UP000028980"/>
    </source>
</evidence>
<reference evidence="1 2" key="1">
    <citation type="journal article" date="2014" name="Genome Announc.">
        <title>Draft Genome Sequences of Marine Flavobacterium Nonlabens Strains NR17, NR24, NR27, NR32, NR33, and Ara13.</title>
        <authorList>
            <person name="Nakanishi M."/>
            <person name="Meirelles P."/>
            <person name="Suzuki R."/>
            <person name="Takatani N."/>
            <person name="Mino S."/>
            <person name="Suda W."/>
            <person name="Oshima K."/>
            <person name="Hattori M."/>
            <person name="Ohkuma M."/>
            <person name="Hosokawa M."/>
            <person name="Miyashita K."/>
            <person name="Thompson F.L."/>
            <person name="Niwa A."/>
            <person name="Sawabe T."/>
            <person name="Sawabe T."/>
        </authorList>
    </citation>
    <scope>NUCLEOTIDE SEQUENCE [LARGE SCALE GENOMIC DNA]</scope>
    <source>
        <strain evidence="2">JCM19296</strain>
    </source>
</reference>
<evidence type="ECO:0000313" key="1">
    <source>
        <dbReference type="EMBL" id="GAK75627.1"/>
    </source>
</evidence>
<dbReference type="AlphaFoldDB" id="A0A081D9N1"/>
<protein>
    <submittedName>
        <fullName evidence="1">Uncharacterized protein</fullName>
    </submittedName>
</protein>
<name>A0A081D9N1_NONUL</name>
<sequence>MVVFPLSRKGLWDGGRNNYIADCNMDNSISKKKIIYLDQFAVSEMMDRNSNVEWKEIKKLLLKAYKAGKIVCPTSSEHLIETVPKGFLDASDHDGFLSSLSDGLTYKSELLVVTQLISSRLRKNNKTLNTFFHFNTKEVLSNKKTYDELFTHNIQSKELMNFGVNDVNQIRKAVGSNRVDPKTKRTLYLLTKKLTIDKFIERLDDLLKKGQTVLRGGDQMGNTKIPNWIDSIIWRLLNVHKFKKKDIIHLKAQLKRTGFDSIPTLDIRHSLKALISLYNKTEDFGDQIDISRISTGLPISDVLFTDKKRKSEIIELELDVKYKTKVLSGQHQDLCLFIDYLKKEIN</sequence>
<organism evidence="1 2">
    <name type="scientific">Nonlabens ulvanivorans</name>
    <name type="common">Persicivirga ulvanivorans</name>
    <dbReference type="NCBI Taxonomy" id="906888"/>
    <lineage>
        <taxon>Bacteria</taxon>
        <taxon>Pseudomonadati</taxon>
        <taxon>Bacteroidota</taxon>
        <taxon>Flavobacteriia</taxon>
        <taxon>Flavobacteriales</taxon>
        <taxon>Flavobacteriaceae</taxon>
        <taxon>Nonlabens</taxon>
    </lineage>
</organism>
<dbReference type="Proteomes" id="UP000028980">
    <property type="component" value="Unassembled WGS sequence"/>
</dbReference>